<dbReference type="KEGG" id="bmy:BM_BM6622"/>
<dbReference type="GeneID" id="6103227"/>
<dbReference type="STRING" id="6279.A0A0K0JNX8"/>
<feature type="coiled-coil region" evidence="1">
    <location>
        <begin position="562"/>
        <end position="589"/>
    </location>
</feature>
<feature type="coiled-coil region" evidence="1">
    <location>
        <begin position="62"/>
        <end position="107"/>
    </location>
</feature>
<dbReference type="EMBL" id="CAAKNF010000194">
    <property type="protein sequence ID" value="VIO96012.1"/>
    <property type="molecule type" value="Genomic_DNA"/>
</dbReference>
<dbReference type="FunCoup" id="A0A0K0JNX8">
    <property type="interactions" value="31"/>
</dbReference>
<name>A0A0K0JNX8_BRUMA</name>
<dbReference type="OrthoDB" id="5864070at2759"/>
<dbReference type="EMBL" id="LN857024">
    <property type="protein sequence ID" value="CTP81965.1"/>
    <property type="molecule type" value="Genomic_DNA"/>
</dbReference>
<protein>
    <submittedName>
        <fullName evidence="2 5">Bm6622</fullName>
    </submittedName>
</protein>
<dbReference type="AlphaFoldDB" id="A0A0K0JNX8"/>
<sequence length="1616" mass="190289">MAPLNVNELGELFEEGSDHPEIVNRWYEQLSKCDLEDIEISESVKPLIKAMQWIMQYEHANAEELKELAVKEAAEMVEKQENWEEEKENMNLELNFLRERITATTNSTDLSETFRTRINSLTEENVYLKERNKERDRELAEQSDKAEKLNCRIEQLENERAKLIQQQMFLDDSVRELSRRLENKLEGSATNEAEALKLRQRSQQAALLSKQVQEVAQQNDELRAEIEQLSTALASATTFIEDTAHNYQSLYEQLLESDKIIERLTNDNELLGKKLENEKTTTGKLENVDENSFQHYKELLQDKDEQIEALQLKFETLQVELQELQAQNVLESNMKGDKEMEKLRAELLDATKIARQFFSGTVTNNKVNTPIAQMQCKITALNEIVDNLHTEIKQREMENNELIRNIEMKDSENQKINAELKRLRGEIFGSAESEINRLEKQINFREQQIEKLTAKCSLLQIELSTAFNTSEDKLEDSVSATNSVEKLLVEEFEKGDDRSSSEVEKCTDDSANILHEMKENDVECKPNSENLLKIHKRLIKSGRKKKEYEGSLESLEASAMIISSLNHELMLLMQELDEKDRQLQCMEKSMQHAASSIDELKVNYFNLQKEVSVNDTTYHNKTIDELRQQMECYEIKIEEYQKLANSIHLNGNEMQEKVEEMNRQVIAERLRNLQLIRKLEIVERNRNNENVEYRKIEKNYQEQRLLHLKQLKTANYESDLASIEIARLQTLLLRSVPKYDYDKLLAQHKQVLTSDDNYKSIDDNFKNDQKDKDYIVANLLEMNDETKSAEIMAENVHLKEMVNVLRSQNEYWQIEVEKIREQNTEMTHFLEDVESESQMKSLLVALERRFLKALSDRAQFSQNQKLTDHQFLDQQNEFARKKRSWANEKKKLIQMIRSLQSLFQIKREKEELDLQLRHAEALRKSYELLQENDYNVIKLRKNLQASHLNMLNAKKQLENAELQIQRKDEQIQKLEETVNSLQKEIEDLFATTFKISDYDDGNERTNKSATDEFYSNVEKEEAKIELKSNDFEDISNEREKLKMEEWKNIETATETTNRESDVKYHATIELHETDATQKTMHIHSEEYMKKLNYISETAKLCIANYKERLKYKDEVIEKYKSLLKIVSDERNVHEITDNSSPIAKQKLRTSSEILSQNYNTDIEAKDMEIVKLRNEIEQFIKANRKLTRDLHSQNQTKDCAEISTQTDLLVISDSDNDDNDEITNGSILNEENNLSNRIDKSRQSISNQESSTVTQLHTSSLAQSIMHTAPIEVTETQNNDVVMEALRKEESKIMIMRMEIRDLKQRNAALHIRNKELEKAYESIRTEALSEIKYSYTSSINLESDAIVMRLQQELSDLKIEARNQKKLSQEQKEIIDRLQKNQSIKNPQEEVSKWHEKKARESNVNLLRKKLKETQQREQEACEKLKKRDEQIMQLHKSENIRNTELKRLQEMIRKLKNEKEMSNLQMKMMNDRLKTSEETNIYLNQKIVQMKKESNELLVSISEREKKSKDIKAKDKTTEISKDVIRNIPDEELRKLKEKAEQFDNLMEQLIKLETEIEQKREEIRLLTDKLNERKYDCGAVAVLRDKLMAKEKVIEQQQQRIEELEREKWQNLL</sequence>
<feature type="coiled-coil region" evidence="1">
    <location>
        <begin position="1535"/>
        <end position="1610"/>
    </location>
</feature>
<feature type="coiled-coil region" evidence="1">
    <location>
        <begin position="205"/>
        <end position="232"/>
    </location>
</feature>
<dbReference type="CTD" id="6103227"/>
<accession>A0A0K0JNX8</accession>
<evidence type="ECO:0000313" key="6">
    <source>
        <dbReference type="WormBase" id="Bm6622"/>
    </source>
</evidence>
<feature type="coiled-coil region" evidence="1">
    <location>
        <begin position="261"/>
        <end position="327"/>
    </location>
</feature>
<keyword evidence="1" id="KW-0175">Coiled coil</keyword>
<evidence type="ECO:0000313" key="5">
    <source>
        <dbReference type="WBParaSite" id="Bm6622.1"/>
    </source>
</evidence>
<dbReference type="WormBase" id="Bm6622">
    <property type="protein sequence ID" value="BM04773"/>
    <property type="gene ID" value="WBGene00226883"/>
    <property type="gene designation" value="Bma-ccep-290"/>
</dbReference>
<feature type="coiled-coil region" evidence="1">
    <location>
        <begin position="371"/>
        <end position="455"/>
    </location>
</feature>
<reference evidence="3" key="3">
    <citation type="submission" date="2019-04" db="EMBL/GenBank/DDBJ databases">
        <authorList>
            <person name="Howe K."/>
            <person name="Paulini M."/>
            <person name="Williams G."/>
        </authorList>
    </citation>
    <scope>NUCLEOTIDE SEQUENCE [LARGE SCALE GENOMIC DNA]</scope>
    <source>
        <strain evidence="3">FR3</strain>
    </source>
</reference>
<gene>
    <name evidence="6" type="primary">bma-ccep-290</name>
    <name evidence="3 5" type="synonym">Bma-ccep-290</name>
    <name evidence="2 6" type="ORF">Bm6622</name>
    <name evidence="3" type="ORF">BM_BM6622</name>
    <name evidence="2" type="ORF">BM_Bm6622</name>
</gene>
<accession>A0A4E9FHN2</accession>
<feature type="coiled-coil region" evidence="1">
    <location>
        <begin position="1286"/>
        <end position="1474"/>
    </location>
</feature>
<dbReference type="OMA" id="EAMSEVP"/>
<reference evidence="5" key="4">
    <citation type="submission" date="2019-12" db="UniProtKB">
        <authorList>
            <consortium name="WormBaseParasite"/>
        </authorList>
    </citation>
    <scope>IDENTIFICATION</scope>
</reference>
<keyword evidence="4" id="KW-1185">Reference proteome</keyword>
<reference evidence="2" key="2">
    <citation type="submission" date="2012-12" db="EMBL/GenBank/DDBJ databases">
        <authorList>
            <person name="Gao Y.W."/>
            <person name="Fan S.T."/>
            <person name="Sun H.T."/>
            <person name="Wang Z."/>
            <person name="Gao X.L."/>
            <person name="Li Y.G."/>
            <person name="Wang T.C."/>
            <person name="Zhang K."/>
            <person name="Xu W.W."/>
            <person name="Yu Z.J."/>
            <person name="Xia X.Z."/>
        </authorList>
    </citation>
    <scope>NUCLEOTIDE SEQUENCE</scope>
    <source>
        <strain evidence="2">FR3</strain>
    </source>
</reference>
<dbReference type="WBParaSite" id="Bm6622.1">
    <property type="protein sequence ID" value="Bm6622.1"/>
    <property type="gene ID" value="WBGene00226883"/>
</dbReference>
<organism evidence="4 5">
    <name type="scientific">Brugia malayi</name>
    <name type="common">Filarial nematode worm</name>
    <dbReference type="NCBI Taxonomy" id="6279"/>
    <lineage>
        <taxon>Eukaryota</taxon>
        <taxon>Metazoa</taxon>
        <taxon>Ecdysozoa</taxon>
        <taxon>Nematoda</taxon>
        <taxon>Chromadorea</taxon>
        <taxon>Rhabditida</taxon>
        <taxon>Spirurina</taxon>
        <taxon>Spiruromorpha</taxon>
        <taxon>Filarioidea</taxon>
        <taxon>Onchocercidae</taxon>
        <taxon>Brugia</taxon>
    </lineage>
</organism>
<evidence type="ECO:0000313" key="3">
    <source>
        <dbReference type="EMBL" id="VIO96012.1"/>
    </source>
</evidence>
<feature type="coiled-coil region" evidence="1">
    <location>
        <begin position="132"/>
        <end position="173"/>
    </location>
</feature>
<dbReference type="Proteomes" id="UP000006672">
    <property type="component" value="Unassembled WGS sequence"/>
</dbReference>
<evidence type="ECO:0000256" key="1">
    <source>
        <dbReference type="SAM" id="Coils"/>
    </source>
</evidence>
<feature type="coiled-coil region" evidence="1">
    <location>
        <begin position="1155"/>
        <end position="1189"/>
    </location>
</feature>
<feature type="coiled-coil region" evidence="1">
    <location>
        <begin position="902"/>
        <end position="991"/>
    </location>
</feature>
<dbReference type="RefSeq" id="XP_001899801.1">
    <property type="nucleotide sequence ID" value="XM_001899766.1"/>
</dbReference>
<proteinExistence type="predicted"/>
<reference evidence="2 4" key="1">
    <citation type="journal article" date="2007" name="Science">
        <title>Draft genome of the filarial nematode parasite Brugia malayi.</title>
        <authorList>
            <person name="Ghedin E."/>
            <person name="Wang S."/>
            <person name="Spiro D."/>
            <person name="Caler E."/>
            <person name="Zhao Q."/>
            <person name="Crabtree J."/>
            <person name="Allen J.E."/>
            <person name="Delcher A.L."/>
            <person name="Guiliano D.B."/>
            <person name="Miranda-Saavedra D."/>
            <person name="Angiuoli S.V."/>
            <person name="Creasy T."/>
            <person name="Amedeo P."/>
            <person name="Haas B."/>
            <person name="El-Sayed N.M."/>
            <person name="Wortman J.R."/>
            <person name="Feldblyum T."/>
            <person name="Tallon L."/>
            <person name="Schatz M."/>
            <person name="Shumway M."/>
            <person name="Koo H."/>
            <person name="Salzberg S.L."/>
            <person name="Schobel S."/>
            <person name="Pertea M."/>
            <person name="Pop M."/>
            <person name="White O."/>
            <person name="Barton G.J."/>
            <person name="Carlow C.K."/>
            <person name="Crawford M.J."/>
            <person name="Daub J."/>
            <person name="Dimmic M.W."/>
            <person name="Estes C.F."/>
            <person name="Foster J.M."/>
            <person name="Ganatra M."/>
            <person name="Gregory W.F."/>
            <person name="Johnson N.M."/>
            <person name="Jin J."/>
            <person name="Komuniecki R."/>
            <person name="Korf I."/>
            <person name="Kumar S."/>
            <person name="Laney S."/>
            <person name="Li B.W."/>
            <person name="Li W."/>
            <person name="Lindblom T.H."/>
            <person name="Lustigman S."/>
            <person name="Ma D."/>
            <person name="Maina C.V."/>
            <person name="Martin D.M."/>
            <person name="McCarter J.P."/>
            <person name="McReynolds L."/>
            <person name="Mitreva M."/>
            <person name="Nutman T.B."/>
            <person name="Parkinson J."/>
            <person name="Peregrin-Alvarez J.M."/>
            <person name="Poole C."/>
            <person name="Ren Q."/>
            <person name="Saunders L."/>
            <person name="Sluder A.E."/>
            <person name="Smith K."/>
            <person name="Stanke M."/>
            <person name="Unnasch T.R."/>
            <person name="Ware J."/>
            <person name="Wei A.D."/>
            <person name="Weil G."/>
            <person name="Williams D.J."/>
            <person name="Zhang Y."/>
            <person name="Williams S.A."/>
            <person name="Fraser-Liggett C."/>
            <person name="Slatko B."/>
            <person name="Blaxter M.L."/>
            <person name="Scott A.L."/>
        </authorList>
    </citation>
    <scope>NUCLEOTIDE SEQUENCE</scope>
    <source>
        <strain evidence="2 4">FR3</strain>
    </source>
</reference>
<evidence type="ECO:0000313" key="2">
    <source>
        <dbReference type="EMBL" id="CTP81965.1"/>
    </source>
</evidence>
<evidence type="ECO:0000313" key="4">
    <source>
        <dbReference type="Proteomes" id="UP000006672"/>
    </source>
</evidence>
<feature type="coiled-coil region" evidence="1">
    <location>
        <begin position="1017"/>
        <end position="1044"/>
    </location>
</feature>